<sequence>MAGVIQYSGYAAHLYNTVPRNPGVDKVVPGKVDINVDFGTKKLAGKIVATDNYQFGADSVVNLSADVKGNKFEGSLNGTSTEGAFYGKDAAELTGYYVNPDKKYLGVYGASKQ</sequence>
<feature type="domain" description="Transferrin-binding protein B C-lobe/N-lobe beta-barrel" evidence="1">
    <location>
        <begin position="3"/>
        <end position="112"/>
    </location>
</feature>
<evidence type="ECO:0000313" key="2">
    <source>
        <dbReference type="EMBL" id="KKZ58499.1"/>
    </source>
</evidence>
<evidence type="ECO:0000313" key="3">
    <source>
        <dbReference type="Proteomes" id="UP000034750"/>
    </source>
</evidence>
<protein>
    <recommendedName>
        <fullName evidence="1">Transferrin-binding protein B C-lobe/N-lobe beta-barrel domain-containing protein</fullName>
    </recommendedName>
</protein>
<accession>A0A0M3G8G9</accession>
<dbReference type="PATRIC" id="fig|726.54.peg.1155"/>
<dbReference type="Proteomes" id="UP000034750">
    <property type="component" value="Unassembled WGS sequence"/>
</dbReference>
<reference evidence="2 3" key="1">
    <citation type="submission" date="2015-05" db="EMBL/GenBank/DDBJ databases">
        <title>Comparative analyses of the lipooligosaccharides from nottypeable Haemophilus influenzae and Haemophilus haemolyticus.</title>
        <authorList>
            <person name="Post D.M.B."/>
            <person name="Ketterer M.R."/>
            <person name="Coffin J.E."/>
            <person name="Reinders L.M."/>
            <person name="Munson R.S.Jr."/>
            <person name="Bair T.B."/>
            <person name="Murphy T.F."/>
            <person name="Foster E."/>
            <person name="Gibson B.W."/>
            <person name="Apicella M.A."/>
        </authorList>
    </citation>
    <scope>NUCLEOTIDE SEQUENCE [LARGE SCALE GENOMIC DNA]</scope>
    <source>
        <strain evidence="2 3">11P18</strain>
    </source>
</reference>
<dbReference type="InterPro" id="IPR011250">
    <property type="entry name" value="OMP/PagP_B-barrel"/>
</dbReference>
<dbReference type="RefSeq" id="WP_046953257.1">
    <property type="nucleotide sequence ID" value="NZ_LCTK01000027.1"/>
</dbReference>
<dbReference type="SUPFAM" id="SSF56925">
    <property type="entry name" value="OMPA-like"/>
    <property type="match status" value="1"/>
</dbReference>
<dbReference type="AlphaFoldDB" id="A0A0M3G8G9"/>
<comment type="caution">
    <text evidence="2">The sequence shown here is derived from an EMBL/GenBank/DDBJ whole genome shotgun (WGS) entry which is preliminary data.</text>
</comment>
<evidence type="ECO:0000259" key="1">
    <source>
        <dbReference type="Pfam" id="PF01298"/>
    </source>
</evidence>
<organism evidence="2 3">
    <name type="scientific">Haemophilus haemolyticus</name>
    <dbReference type="NCBI Taxonomy" id="726"/>
    <lineage>
        <taxon>Bacteria</taxon>
        <taxon>Pseudomonadati</taxon>
        <taxon>Pseudomonadota</taxon>
        <taxon>Gammaproteobacteria</taxon>
        <taxon>Pasteurellales</taxon>
        <taxon>Pasteurellaceae</taxon>
        <taxon>Haemophilus</taxon>
    </lineage>
</organism>
<dbReference type="Gene3D" id="2.40.160.90">
    <property type="match status" value="1"/>
</dbReference>
<gene>
    <name evidence="2" type="ORF">AAX18_05810</name>
</gene>
<name>A0A0M3G8G9_HAEHA</name>
<dbReference type="Pfam" id="PF01298">
    <property type="entry name" value="TbpB_B_D"/>
    <property type="match status" value="1"/>
</dbReference>
<dbReference type="InterPro" id="IPR001677">
    <property type="entry name" value="TbpB_B_D"/>
</dbReference>
<proteinExistence type="predicted"/>
<dbReference type="EMBL" id="LCTK01000027">
    <property type="protein sequence ID" value="KKZ58499.1"/>
    <property type="molecule type" value="Genomic_DNA"/>
</dbReference>